<dbReference type="AlphaFoldDB" id="A0A4V2GDC9"/>
<dbReference type="Proteomes" id="UP000294114">
    <property type="component" value="Unassembled WGS sequence"/>
</dbReference>
<protein>
    <submittedName>
        <fullName evidence="3">NAD(P)-dependent dehydrogenase (Short-subunit alcohol dehydrogenase family)</fullName>
    </submittedName>
</protein>
<proteinExistence type="inferred from homology"/>
<keyword evidence="4" id="KW-1185">Reference proteome</keyword>
<dbReference type="OrthoDB" id="517007at2"/>
<evidence type="ECO:0000256" key="2">
    <source>
        <dbReference type="ARBA" id="ARBA00023002"/>
    </source>
</evidence>
<dbReference type="PANTHER" id="PTHR24321">
    <property type="entry name" value="DEHYDROGENASES, SHORT CHAIN"/>
    <property type="match status" value="1"/>
</dbReference>
<dbReference type="CDD" id="cd05233">
    <property type="entry name" value="SDR_c"/>
    <property type="match status" value="1"/>
</dbReference>
<accession>A0A4V2GDC9</accession>
<dbReference type="PANTHER" id="PTHR24321:SF14">
    <property type="entry name" value="SHORT-CHAIN TYPE DEHYDROGENASE_REDUCTASE BLR2146-RELATED"/>
    <property type="match status" value="1"/>
</dbReference>
<gene>
    <name evidence="3" type="ORF">EV384_3936</name>
</gene>
<dbReference type="FunFam" id="3.40.50.720:FF:000084">
    <property type="entry name" value="Short-chain dehydrogenase reductase"/>
    <property type="match status" value="1"/>
</dbReference>
<dbReference type="SUPFAM" id="SSF51735">
    <property type="entry name" value="NAD(P)-binding Rossmann-fold domains"/>
    <property type="match status" value="1"/>
</dbReference>
<dbReference type="Pfam" id="PF13561">
    <property type="entry name" value="adh_short_C2"/>
    <property type="match status" value="1"/>
</dbReference>
<sequence length="256" mass="26650">MRGIKDKVALVAGAAPGNIGGATAIRLAEEGMLVVAADLNEAAAQTVVDGITAAGGTAVARGFDITDEQSYRDLISFTVDRFGGLHGLFNVAADLSPRTLGRDTDVTSVPVDVWQHTIDVTLTGYMYGMRHALPIMIEQGGGSIVNTMSSAVWMGETERVAYQAAKSGLVGLTRHTATLGGKHGVRTNLVSPGVIVTGAALKATTAEYREQILATVRSPRLGKPEDLAAMVAFLFSDDGAYINGQSLLVDGGANFT</sequence>
<reference evidence="3 4" key="1">
    <citation type="submission" date="2019-02" db="EMBL/GenBank/DDBJ databases">
        <title>Sequencing the genomes of 1000 actinobacteria strains.</title>
        <authorList>
            <person name="Klenk H.-P."/>
        </authorList>
    </citation>
    <scope>NUCLEOTIDE SEQUENCE [LARGE SCALE GENOMIC DNA]</scope>
    <source>
        <strain evidence="3 4">DSM 45612</strain>
    </source>
</reference>
<name>A0A4V2GDC9_9ACTN</name>
<dbReference type="EMBL" id="SHLD01000001">
    <property type="protein sequence ID" value="RZU75396.1"/>
    <property type="molecule type" value="Genomic_DNA"/>
</dbReference>
<evidence type="ECO:0000313" key="4">
    <source>
        <dbReference type="Proteomes" id="UP000294114"/>
    </source>
</evidence>
<dbReference type="InterPro" id="IPR036291">
    <property type="entry name" value="NAD(P)-bd_dom_sf"/>
</dbReference>
<evidence type="ECO:0000256" key="1">
    <source>
        <dbReference type="ARBA" id="ARBA00006484"/>
    </source>
</evidence>
<comment type="similarity">
    <text evidence="1">Belongs to the short-chain dehydrogenases/reductases (SDR) family.</text>
</comment>
<dbReference type="InterPro" id="IPR002347">
    <property type="entry name" value="SDR_fam"/>
</dbReference>
<dbReference type="GO" id="GO:0016491">
    <property type="term" value="F:oxidoreductase activity"/>
    <property type="evidence" value="ECO:0007669"/>
    <property type="project" value="UniProtKB-KW"/>
</dbReference>
<keyword evidence="2" id="KW-0560">Oxidoreductase</keyword>
<dbReference type="PRINTS" id="PR00081">
    <property type="entry name" value="GDHRDH"/>
</dbReference>
<dbReference type="RefSeq" id="WP_130335349.1">
    <property type="nucleotide sequence ID" value="NZ_SHLD01000001.1"/>
</dbReference>
<organism evidence="3 4">
    <name type="scientific">Micromonospora kangleipakensis</name>
    <dbReference type="NCBI Taxonomy" id="1077942"/>
    <lineage>
        <taxon>Bacteria</taxon>
        <taxon>Bacillati</taxon>
        <taxon>Actinomycetota</taxon>
        <taxon>Actinomycetes</taxon>
        <taxon>Micromonosporales</taxon>
        <taxon>Micromonosporaceae</taxon>
        <taxon>Micromonospora</taxon>
    </lineage>
</organism>
<evidence type="ECO:0000313" key="3">
    <source>
        <dbReference type="EMBL" id="RZU75396.1"/>
    </source>
</evidence>
<comment type="caution">
    <text evidence="3">The sequence shown here is derived from an EMBL/GenBank/DDBJ whole genome shotgun (WGS) entry which is preliminary data.</text>
</comment>
<dbReference type="Gene3D" id="3.40.50.720">
    <property type="entry name" value="NAD(P)-binding Rossmann-like Domain"/>
    <property type="match status" value="1"/>
</dbReference>